<dbReference type="KEGG" id="flh:EJ997_02070"/>
<dbReference type="PROSITE" id="PS50893">
    <property type="entry name" value="ABC_TRANSPORTER_2"/>
    <property type="match status" value="2"/>
</dbReference>
<dbReference type="SMART" id="SM00382">
    <property type="entry name" value="AAA"/>
    <property type="match status" value="2"/>
</dbReference>
<dbReference type="Pfam" id="PF00005">
    <property type="entry name" value="ABC_tran"/>
    <property type="match status" value="2"/>
</dbReference>
<dbReference type="GO" id="GO:0016887">
    <property type="term" value="F:ATP hydrolysis activity"/>
    <property type="evidence" value="ECO:0007669"/>
    <property type="project" value="InterPro"/>
</dbReference>
<gene>
    <name evidence="7" type="ORF">EJ997_02070</name>
</gene>
<evidence type="ECO:0000256" key="4">
    <source>
        <dbReference type="SAM" id="Coils"/>
    </source>
</evidence>
<feature type="region of interest" description="Disordered" evidence="5">
    <location>
        <begin position="541"/>
        <end position="561"/>
    </location>
</feature>
<dbReference type="InterPro" id="IPR027417">
    <property type="entry name" value="P-loop_NTPase"/>
</dbReference>
<keyword evidence="8" id="KW-1185">Reference proteome</keyword>
<dbReference type="Proteomes" id="UP000280344">
    <property type="component" value="Chromosome"/>
</dbReference>
<evidence type="ECO:0000256" key="5">
    <source>
        <dbReference type="SAM" id="MobiDB-lite"/>
    </source>
</evidence>
<dbReference type="EMBL" id="CP034593">
    <property type="protein sequence ID" value="AZQ76303.1"/>
    <property type="molecule type" value="Genomic_DNA"/>
</dbReference>
<dbReference type="RefSeq" id="WP_126703112.1">
    <property type="nucleotide sequence ID" value="NZ_CP034593.1"/>
</dbReference>
<dbReference type="FunFam" id="3.40.50.300:FF:000011">
    <property type="entry name" value="Putative ABC transporter ATP-binding component"/>
    <property type="match status" value="1"/>
</dbReference>
<protein>
    <submittedName>
        <fullName evidence="7">ABC-F family ATP-binding cassette domain-containing protein</fullName>
    </submittedName>
</protein>
<evidence type="ECO:0000256" key="2">
    <source>
        <dbReference type="ARBA" id="ARBA00022741"/>
    </source>
</evidence>
<dbReference type="Gene3D" id="3.40.50.300">
    <property type="entry name" value="P-loop containing nucleotide triphosphate hydrolases"/>
    <property type="match status" value="2"/>
</dbReference>
<evidence type="ECO:0000313" key="8">
    <source>
        <dbReference type="Proteomes" id="UP000280344"/>
    </source>
</evidence>
<feature type="coiled-coil region" evidence="4">
    <location>
        <begin position="259"/>
        <end position="286"/>
    </location>
</feature>
<dbReference type="PANTHER" id="PTHR19211:SF14">
    <property type="entry name" value="ATP-BINDING CASSETTE SUB-FAMILY F MEMBER 1"/>
    <property type="match status" value="1"/>
</dbReference>
<sequence length="561" mass="59726">MTTVFPARSRATITLTDVGVVLGDKTVLSGINLSVSPGSRIAVVGENGRGKTTLLRVLAGDLAPDTGTVSRHGSIGFSEQEMHSDDGQTVGDLVSQTIAPSITALADLDRAGDAMAGGDPSAFEAYERALERAELLDAWGAERRVDVALAALGAETDRNRALATMSVGQRYRVRLACLVGGDSDFLILDEPTNHLDRSGIDFLTKKLKSWRGGIVLVSHDRALLADVATSFVDLDPTSDGKPRVFGGYDEYRLGHRAELARWEQEYAVQEVERERLENDLAAAQGRLVDSWRPVKGTDKHMRATRASSVVTAVKRRQALLEAHELSIPEPPVPLSFPRLRSSRIVRISAQGVSVGGRLNGPVSVEATRGTRLLVTGPNGSGKSTLLSVLVGHLDPNTGSVSRVGRIGFLPQETRLPAGRRAADLYDSNLASLESTGKLKSAIPLRGLGLLSPGEESKRVEHLSIGQQRRLHLALILSADPGILVLDEPTNHLSIALVDELTEALLDTPAGLVLSSHDRKLIRDVAGWDTLDIGADNSVEAGAMGSAPGGDMHSTDLGTRGT</sequence>
<reference evidence="7 8" key="1">
    <citation type="submission" date="2018-12" db="EMBL/GenBank/DDBJ databases">
        <title>Complete genome sequence of Flaviflexus sp. H23T48.</title>
        <authorList>
            <person name="Bae J.-W."/>
            <person name="Lee J.-Y."/>
        </authorList>
    </citation>
    <scope>NUCLEOTIDE SEQUENCE [LARGE SCALE GENOMIC DNA]</scope>
    <source>
        <strain evidence="7 8">H23T48</strain>
    </source>
</reference>
<keyword evidence="2" id="KW-0547">Nucleotide-binding</keyword>
<evidence type="ECO:0000313" key="7">
    <source>
        <dbReference type="EMBL" id="AZQ76303.1"/>
    </source>
</evidence>
<dbReference type="InterPro" id="IPR003593">
    <property type="entry name" value="AAA+_ATPase"/>
</dbReference>
<evidence type="ECO:0000256" key="3">
    <source>
        <dbReference type="ARBA" id="ARBA00022840"/>
    </source>
</evidence>
<dbReference type="GO" id="GO:0005524">
    <property type="term" value="F:ATP binding"/>
    <property type="evidence" value="ECO:0007669"/>
    <property type="project" value="UniProtKB-KW"/>
</dbReference>
<name>A0A3Q9G331_9ACTO</name>
<dbReference type="InterPro" id="IPR050611">
    <property type="entry name" value="ABCF"/>
</dbReference>
<dbReference type="OrthoDB" id="5592724at2"/>
<accession>A0A3Q9G331</accession>
<keyword evidence="1" id="KW-0677">Repeat</keyword>
<proteinExistence type="predicted"/>
<dbReference type="InterPro" id="IPR003439">
    <property type="entry name" value="ABC_transporter-like_ATP-bd"/>
</dbReference>
<organism evidence="7 8">
    <name type="scientific">Flaviflexus ciconiae</name>
    <dbReference type="NCBI Taxonomy" id="2496867"/>
    <lineage>
        <taxon>Bacteria</taxon>
        <taxon>Bacillati</taxon>
        <taxon>Actinomycetota</taxon>
        <taxon>Actinomycetes</taxon>
        <taxon>Actinomycetales</taxon>
        <taxon>Actinomycetaceae</taxon>
        <taxon>Flaviflexus</taxon>
    </lineage>
</organism>
<dbReference type="AlphaFoldDB" id="A0A3Q9G331"/>
<evidence type="ECO:0000259" key="6">
    <source>
        <dbReference type="PROSITE" id="PS50893"/>
    </source>
</evidence>
<dbReference type="PANTHER" id="PTHR19211">
    <property type="entry name" value="ATP-BINDING TRANSPORT PROTEIN-RELATED"/>
    <property type="match status" value="1"/>
</dbReference>
<feature type="domain" description="ABC transporter" evidence="6">
    <location>
        <begin position="13"/>
        <end position="264"/>
    </location>
</feature>
<evidence type="ECO:0000256" key="1">
    <source>
        <dbReference type="ARBA" id="ARBA00022737"/>
    </source>
</evidence>
<keyword evidence="3 7" id="KW-0067">ATP-binding</keyword>
<dbReference type="SUPFAM" id="SSF52540">
    <property type="entry name" value="P-loop containing nucleoside triphosphate hydrolases"/>
    <property type="match status" value="2"/>
</dbReference>
<dbReference type="CDD" id="cd03221">
    <property type="entry name" value="ABCF_EF-3"/>
    <property type="match status" value="1"/>
</dbReference>
<keyword evidence="4" id="KW-0175">Coiled coil</keyword>
<feature type="domain" description="ABC transporter" evidence="6">
    <location>
        <begin position="339"/>
        <end position="560"/>
    </location>
</feature>